<proteinExistence type="predicted"/>
<keyword evidence="2" id="KW-1185">Reference proteome</keyword>
<dbReference type="EMBL" id="SGWQ01000005">
    <property type="protein sequence ID" value="RZS37837.1"/>
    <property type="molecule type" value="Genomic_DNA"/>
</dbReference>
<name>A0A4Q7KNF3_9PSEU</name>
<reference evidence="1 2" key="1">
    <citation type="submission" date="2019-02" db="EMBL/GenBank/DDBJ databases">
        <title>Genomic Encyclopedia of Type Strains, Phase IV (KMG-IV): sequencing the most valuable type-strain genomes for metagenomic binning, comparative biology and taxonomic classification.</title>
        <authorList>
            <person name="Goeker M."/>
        </authorList>
    </citation>
    <scope>NUCLEOTIDE SEQUENCE [LARGE SCALE GENOMIC DNA]</scope>
    <source>
        <strain evidence="1 2">DSM 101727</strain>
    </source>
</reference>
<comment type="caution">
    <text evidence="1">The sequence shown here is derived from an EMBL/GenBank/DDBJ whole genome shotgun (WGS) entry which is preliminary data.</text>
</comment>
<organism evidence="1 2">
    <name type="scientific">Herbihabitans rhizosphaerae</name>
    <dbReference type="NCBI Taxonomy" id="1872711"/>
    <lineage>
        <taxon>Bacteria</taxon>
        <taxon>Bacillati</taxon>
        <taxon>Actinomycetota</taxon>
        <taxon>Actinomycetes</taxon>
        <taxon>Pseudonocardiales</taxon>
        <taxon>Pseudonocardiaceae</taxon>
        <taxon>Herbihabitans</taxon>
    </lineage>
</organism>
<accession>A0A4Q7KNF3</accession>
<sequence>MNEGAELVFGPINAAVIIKPSSEIRTYVDVLERRVVLELEGHPGRVLLGMSPAGADTLRAAIDRAVTSLAERCGPT</sequence>
<dbReference type="AlphaFoldDB" id="A0A4Q7KNF3"/>
<protein>
    <submittedName>
        <fullName evidence="1">Uncharacterized protein</fullName>
    </submittedName>
</protein>
<evidence type="ECO:0000313" key="2">
    <source>
        <dbReference type="Proteomes" id="UP000294257"/>
    </source>
</evidence>
<dbReference type="Proteomes" id="UP000294257">
    <property type="component" value="Unassembled WGS sequence"/>
</dbReference>
<dbReference type="RefSeq" id="WP_130345261.1">
    <property type="nucleotide sequence ID" value="NZ_SGWQ01000005.1"/>
</dbReference>
<gene>
    <name evidence="1" type="ORF">EV193_105397</name>
</gene>
<evidence type="ECO:0000313" key="1">
    <source>
        <dbReference type="EMBL" id="RZS37837.1"/>
    </source>
</evidence>